<evidence type="ECO:0000313" key="2">
    <source>
        <dbReference type="Proteomes" id="UP001065298"/>
    </source>
</evidence>
<dbReference type="Proteomes" id="UP001065298">
    <property type="component" value="Chromosome 6"/>
</dbReference>
<keyword evidence="2" id="KW-1185">Reference proteome</keyword>
<organism evidence="1 2">
    <name type="scientific">Fusarium keratoplasticum</name>
    <dbReference type="NCBI Taxonomy" id="1328300"/>
    <lineage>
        <taxon>Eukaryota</taxon>
        <taxon>Fungi</taxon>
        <taxon>Dikarya</taxon>
        <taxon>Ascomycota</taxon>
        <taxon>Pezizomycotina</taxon>
        <taxon>Sordariomycetes</taxon>
        <taxon>Hypocreomycetidae</taxon>
        <taxon>Hypocreales</taxon>
        <taxon>Nectriaceae</taxon>
        <taxon>Fusarium</taxon>
        <taxon>Fusarium solani species complex</taxon>
    </lineage>
</organism>
<protein>
    <submittedName>
        <fullName evidence="1">Uncharacterized protein</fullName>
    </submittedName>
</protein>
<evidence type="ECO:0000313" key="1">
    <source>
        <dbReference type="EMBL" id="KAI8666342.1"/>
    </source>
</evidence>
<comment type="caution">
    <text evidence="1">The sequence shown here is derived from an EMBL/GenBank/DDBJ whole genome shotgun (WGS) entry which is preliminary data.</text>
</comment>
<accession>A0ACC0QUM2</accession>
<sequence length="420" mass="46867">MTSPSDFPPEFLAYDEGARVVGVCAAMIPVATIIVAVRFWSRWRKRINIGIDDWLILISLVRPAACLPFLLLMFDSLCFGLWRFWAFVVSTLLAQREETRLIKALAVHYGGVGRHLAVVLMEDQDIFGRSMLCLFIGEFTYGTVLCTIKAAILLMYCRIFPTRFMKFGGYVLGGMTFAWWVAVIFVSIFQCVPVQKTWHPFMEGGHCLDKNQFFLGNSIPNIITDALILCLPVYEVSKLQVRRSQKLAIIGIFLLGGIVVVISCIRLKVVIDLVNAGVDADFTELIGPCWIWTTVEPTIGLLCASLPTMQPVMHLLFGRFIGGSSKEREHTSSGLVTIGGTGSKSTNKNKVQTKDGPFKRLHDNDSAEEPVLWPESYINEQSTVVERTVYAKDVGLEAIPLDSIAVHKGMTWTESRREGC</sequence>
<gene>
    <name evidence="1" type="ORF">NCS57_00858700</name>
</gene>
<name>A0ACC0QUM2_9HYPO</name>
<proteinExistence type="predicted"/>
<dbReference type="EMBL" id="CM046508">
    <property type="protein sequence ID" value="KAI8666342.1"/>
    <property type="molecule type" value="Genomic_DNA"/>
</dbReference>
<reference evidence="1" key="1">
    <citation type="submission" date="2022-06" db="EMBL/GenBank/DDBJ databases">
        <title>Fusarium solani species complex genomes reveal bases of compartmentalisation and animal pathogenesis.</title>
        <authorList>
            <person name="Tsai I.J."/>
        </authorList>
    </citation>
    <scope>NUCLEOTIDE SEQUENCE</scope>
    <source>
        <strain evidence="1">Fu6.1</strain>
    </source>
</reference>